<dbReference type="RefSeq" id="WP_072747036.1">
    <property type="nucleotide sequence ID" value="NZ_FOHL01000004.1"/>
</dbReference>
<dbReference type="InterPro" id="IPR023214">
    <property type="entry name" value="HAD_sf"/>
</dbReference>
<dbReference type="InterPro" id="IPR006121">
    <property type="entry name" value="HMA_dom"/>
</dbReference>
<dbReference type="Proteomes" id="UP000184066">
    <property type="component" value="Unassembled WGS sequence"/>
</dbReference>
<dbReference type="FunFam" id="2.70.150.10:FF:000002">
    <property type="entry name" value="Copper-transporting ATPase 1, putative"/>
    <property type="match status" value="1"/>
</dbReference>
<dbReference type="NCBIfam" id="TIGR01511">
    <property type="entry name" value="ATPase-IB1_Cu"/>
    <property type="match status" value="1"/>
</dbReference>
<dbReference type="SFLD" id="SFLDG00002">
    <property type="entry name" value="C1.7:_P-type_atpase_like"/>
    <property type="match status" value="1"/>
</dbReference>
<feature type="transmembrane region" description="Helical" evidence="12">
    <location>
        <begin position="410"/>
        <end position="432"/>
    </location>
</feature>
<evidence type="ECO:0000256" key="10">
    <source>
        <dbReference type="ARBA" id="ARBA00038904"/>
    </source>
</evidence>
<feature type="transmembrane region" description="Helical" evidence="12">
    <location>
        <begin position="750"/>
        <end position="769"/>
    </location>
</feature>
<dbReference type="SFLD" id="SFLDF00027">
    <property type="entry name" value="p-type_atpase"/>
    <property type="match status" value="1"/>
</dbReference>
<evidence type="ECO:0000313" key="14">
    <source>
        <dbReference type="EMBL" id="SHN64955.1"/>
    </source>
</evidence>
<proteinExistence type="inferred from homology"/>
<dbReference type="Gene3D" id="3.40.50.1000">
    <property type="entry name" value="HAD superfamily/HAD-like"/>
    <property type="match status" value="1"/>
</dbReference>
<dbReference type="SUPFAM" id="SSF81665">
    <property type="entry name" value="Calcium ATPase, transmembrane domain M"/>
    <property type="match status" value="1"/>
</dbReference>
<dbReference type="InterPro" id="IPR018303">
    <property type="entry name" value="ATPase_P-typ_P_site"/>
</dbReference>
<accession>A0A1M7T2H0</accession>
<dbReference type="PROSITE" id="PS01229">
    <property type="entry name" value="COF_2"/>
    <property type="match status" value="1"/>
</dbReference>
<dbReference type="GO" id="GO:0012505">
    <property type="term" value="C:endomembrane system"/>
    <property type="evidence" value="ECO:0007669"/>
    <property type="project" value="UniProtKB-SubCell"/>
</dbReference>
<dbReference type="AlphaFoldDB" id="A0A1M7T2H0"/>
<gene>
    <name evidence="14" type="ORF">SAMN05216200_10461</name>
</gene>
<evidence type="ECO:0000256" key="7">
    <source>
        <dbReference type="ARBA" id="ARBA00022967"/>
    </source>
</evidence>
<dbReference type="CDD" id="cd02094">
    <property type="entry name" value="P-type_ATPase_Cu-like"/>
    <property type="match status" value="1"/>
</dbReference>
<dbReference type="EC" id="7.2.2.9" evidence="10"/>
<feature type="transmembrane region" description="Helical" evidence="12">
    <location>
        <begin position="775"/>
        <end position="795"/>
    </location>
</feature>
<evidence type="ECO:0000256" key="5">
    <source>
        <dbReference type="ARBA" id="ARBA00022741"/>
    </source>
</evidence>
<dbReference type="NCBIfam" id="TIGR01494">
    <property type="entry name" value="ATPase_P-type"/>
    <property type="match status" value="1"/>
</dbReference>
<dbReference type="Gene3D" id="3.30.70.100">
    <property type="match status" value="2"/>
</dbReference>
<feature type="transmembrane region" description="Helical" evidence="12">
    <location>
        <begin position="254"/>
        <end position="272"/>
    </location>
</feature>
<protein>
    <recommendedName>
        <fullName evidence="10">P-type Cu(2+) transporter</fullName>
        <ecNumber evidence="10">7.2.2.9</ecNumber>
    </recommendedName>
</protein>
<dbReference type="GO" id="GO:0055070">
    <property type="term" value="P:copper ion homeostasis"/>
    <property type="evidence" value="ECO:0007669"/>
    <property type="project" value="TreeGrafter"/>
</dbReference>
<dbReference type="InterPro" id="IPR017969">
    <property type="entry name" value="Heavy-metal-associated_CS"/>
</dbReference>
<dbReference type="CDD" id="cd00371">
    <property type="entry name" value="HMA"/>
    <property type="match status" value="2"/>
</dbReference>
<dbReference type="InterPro" id="IPR023299">
    <property type="entry name" value="ATPase_P-typ_cyto_dom_N"/>
</dbReference>
<evidence type="ECO:0000256" key="6">
    <source>
        <dbReference type="ARBA" id="ARBA00022840"/>
    </source>
</evidence>
<dbReference type="PRINTS" id="PR00943">
    <property type="entry name" value="CUATPASE"/>
</dbReference>
<dbReference type="Gene3D" id="3.40.1110.10">
    <property type="entry name" value="Calcium-transporting ATPase, cytoplasmic domain N"/>
    <property type="match status" value="1"/>
</dbReference>
<reference evidence="14 15" key="1">
    <citation type="submission" date="2016-12" db="EMBL/GenBank/DDBJ databases">
        <authorList>
            <person name="Song W.-J."/>
            <person name="Kurnit D.M."/>
        </authorList>
    </citation>
    <scope>NUCLEOTIDE SEQUENCE [LARGE SCALE GENOMIC DNA]</scope>
    <source>
        <strain evidence="14 15">CGMCC 1.10808</strain>
    </source>
</reference>
<dbReference type="Pfam" id="PF00702">
    <property type="entry name" value="Hydrolase"/>
    <property type="match status" value="1"/>
</dbReference>
<evidence type="ECO:0000256" key="9">
    <source>
        <dbReference type="ARBA" id="ARBA00023136"/>
    </source>
</evidence>
<evidence type="ECO:0000259" key="13">
    <source>
        <dbReference type="PROSITE" id="PS50846"/>
    </source>
</evidence>
<dbReference type="SFLD" id="SFLDS00003">
    <property type="entry name" value="Haloacid_Dehalogenase"/>
    <property type="match status" value="1"/>
</dbReference>
<dbReference type="InterPro" id="IPR027256">
    <property type="entry name" value="P-typ_ATPase_IB"/>
</dbReference>
<comment type="similarity">
    <text evidence="2 12">Belongs to the cation transport ATPase (P-type) (TC 3.A.3) family. Type IB subfamily.</text>
</comment>
<dbReference type="InterPro" id="IPR036412">
    <property type="entry name" value="HAD-like_sf"/>
</dbReference>
<keyword evidence="5 12" id="KW-0547">Nucleotide-binding</keyword>
<dbReference type="SUPFAM" id="SSF55008">
    <property type="entry name" value="HMA, heavy metal-associated domain"/>
    <property type="match status" value="2"/>
</dbReference>
<dbReference type="InterPro" id="IPR059000">
    <property type="entry name" value="ATPase_P-type_domA"/>
</dbReference>
<dbReference type="GO" id="GO:0016887">
    <property type="term" value="F:ATP hydrolysis activity"/>
    <property type="evidence" value="ECO:0007669"/>
    <property type="project" value="InterPro"/>
</dbReference>
<dbReference type="PANTHER" id="PTHR43520:SF8">
    <property type="entry name" value="P-TYPE CU(+) TRANSPORTER"/>
    <property type="match status" value="1"/>
</dbReference>
<evidence type="ECO:0000256" key="3">
    <source>
        <dbReference type="ARBA" id="ARBA00022692"/>
    </source>
</evidence>
<keyword evidence="15" id="KW-1185">Reference proteome</keyword>
<comment type="catalytic activity">
    <reaction evidence="11">
        <text>Cu(2+)(in) + ATP + H2O = Cu(2+)(out) + ADP + phosphate + H(+)</text>
        <dbReference type="Rhea" id="RHEA:10376"/>
        <dbReference type="ChEBI" id="CHEBI:15377"/>
        <dbReference type="ChEBI" id="CHEBI:15378"/>
        <dbReference type="ChEBI" id="CHEBI:29036"/>
        <dbReference type="ChEBI" id="CHEBI:30616"/>
        <dbReference type="ChEBI" id="CHEBI:43474"/>
        <dbReference type="ChEBI" id="CHEBI:456216"/>
        <dbReference type="EC" id="7.2.2.9"/>
    </reaction>
</comment>
<dbReference type="PANTHER" id="PTHR43520">
    <property type="entry name" value="ATP7, ISOFORM B"/>
    <property type="match status" value="1"/>
</dbReference>
<evidence type="ECO:0000256" key="8">
    <source>
        <dbReference type="ARBA" id="ARBA00022989"/>
    </source>
</evidence>
<feature type="transmembrane region" description="Helical" evidence="12">
    <location>
        <begin position="168"/>
        <end position="187"/>
    </location>
</feature>
<dbReference type="Pfam" id="PF00403">
    <property type="entry name" value="HMA"/>
    <property type="match status" value="2"/>
</dbReference>
<dbReference type="Pfam" id="PF00122">
    <property type="entry name" value="E1-E2_ATPase"/>
    <property type="match status" value="1"/>
</dbReference>
<evidence type="ECO:0000256" key="2">
    <source>
        <dbReference type="ARBA" id="ARBA00006024"/>
    </source>
</evidence>
<dbReference type="PROSITE" id="PS00154">
    <property type="entry name" value="ATPASE_E1_E2"/>
    <property type="match status" value="1"/>
</dbReference>
<dbReference type="InterPro" id="IPR008250">
    <property type="entry name" value="ATPase_P-typ_transduc_dom_A_sf"/>
</dbReference>
<dbReference type="GO" id="GO:0005886">
    <property type="term" value="C:plasma membrane"/>
    <property type="evidence" value="ECO:0007669"/>
    <property type="project" value="UniProtKB-SubCell"/>
</dbReference>
<sequence>MNALDDQIQGRREAAVSLEITGMTCAGCARRVESALREVEGVRDAQVNLALERADIDGAADPAALVEAVRKAGFGVRLAQTDLAIRGMTCAGCAATVEKALRRTPGVIDAAVNLATESATVRHLPHMAGPAELMAAVKAAGYDAAPAGARDHDAAEAAAARRRDVQDLALALLLAAPLAGQMVLMALGFDMRMPVWAELALATPVQLWAGRRFHVGAARAIRAGAGNMDVLVSLGSWAAYLHSLWLVATQGEGAAGHLYFEASAVIIALVLLGKTLENRAKRAASAALRELMSLRPETAHVLIAGKEHERPVDAVGVGDVLVVRPGERIPVDGVILRGETELDESLITGESMPVRRGPGDVAPAGALNGPGLIRIRAERVGRDTTLARIAELVAHAQTGKAPVQRLVDRVSAVFVPVVMALAALTFGGWLAASVGFEHAFRAAVSVLVIACPCALGLATPTALVAGTGAAARAGILIRDIETLERAARLDVIVFDKTGTLTEGAPRLTALAPAQGLDENALLLLAASAQLGSEHPLGKAMARAARERGLEPEQPDSFEAVIGAGVIARVGGRTVRIGTRALVEAEPPAELAQQARAWTEAGATVVWIADDGAILGVAALEDALRADAPATIARLRARGLRTMLLTGDNAAVARRVARRLGIDDVAAEVRPEHKAQTVADLRKGGRRVAMVGDGVNDAPALAAADVGIAMGSGADAAREAAGITLMRPRLMLVADALDVAAATARKIRQNLFWAFAYNVVCLPIAAAGLLNPAIAGAAMAMSSVSVVTNALTLRRWRPEADRPMDRGAA</sequence>
<feature type="domain" description="HMA" evidence="13">
    <location>
        <begin position="79"/>
        <end position="145"/>
    </location>
</feature>
<dbReference type="InterPro" id="IPR036163">
    <property type="entry name" value="HMA_dom_sf"/>
</dbReference>
<feature type="transmembrane region" description="Helical" evidence="12">
    <location>
        <begin position="438"/>
        <end position="458"/>
    </location>
</feature>
<evidence type="ECO:0000313" key="15">
    <source>
        <dbReference type="Proteomes" id="UP000184066"/>
    </source>
</evidence>
<evidence type="ECO:0000256" key="1">
    <source>
        <dbReference type="ARBA" id="ARBA00004127"/>
    </source>
</evidence>
<name>A0A1M7T2H0_9RHOB</name>
<dbReference type="InterPro" id="IPR044492">
    <property type="entry name" value="P_typ_ATPase_HD_dom"/>
</dbReference>
<keyword evidence="4 12" id="KW-0479">Metal-binding</keyword>
<keyword evidence="6 12" id="KW-0067">ATP-binding</keyword>
<dbReference type="STRING" id="1189325.SAMN04488119_10461"/>
<evidence type="ECO:0000256" key="11">
    <source>
        <dbReference type="ARBA" id="ARBA00047424"/>
    </source>
</evidence>
<dbReference type="GO" id="GO:0005524">
    <property type="term" value="F:ATP binding"/>
    <property type="evidence" value="ECO:0007669"/>
    <property type="project" value="UniProtKB-UniRule"/>
</dbReference>
<evidence type="ECO:0000256" key="4">
    <source>
        <dbReference type="ARBA" id="ARBA00022723"/>
    </source>
</evidence>
<dbReference type="InterPro" id="IPR023298">
    <property type="entry name" value="ATPase_P-typ_TM_dom_sf"/>
</dbReference>
<keyword evidence="9 12" id="KW-0472">Membrane</keyword>
<dbReference type="NCBIfam" id="TIGR01525">
    <property type="entry name" value="ATPase-IB_hvy"/>
    <property type="match status" value="1"/>
</dbReference>
<evidence type="ECO:0000256" key="12">
    <source>
        <dbReference type="RuleBase" id="RU362081"/>
    </source>
</evidence>
<dbReference type="FunFam" id="3.30.70.100:FF:000005">
    <property type="entry name" value="Copper-exporting P-type ATPase A"/>
    <property type="match status" value="2"/>
</dbReference>
<feature type="domain" description="HMA" evidence="13">
    <location>
        <begin position="14"/>
        <end position="77"/>
    </location>
</feature>
<keyword evidence="8 12" id="KW-1133">Transmembrane helix</keyword>
<dbReference type="InterPro" id="IPR001757">
    <property type="entry name" value="P_typ_ATPase"/>
</dbReference>
<keyword evidence="3 12" id="KW-0812">Transmembrane</keyword>
<dbReference type="SUPFAM" id="SSF56784">
    <property type="entry name" value="HAD-like"/>
    <property type="match status" value="1"/>
</dbReference>
<keyword evidence="12" id="KW-1003">Cell membrane</keyword>
<dbReference type="PROSITE" id="PS01047">
    <property type="entry name" value="HMA_1"/>
    <property type="match status" value="2"/>
</dbReference>
<dbReference type="Gene3D" id="2.70.150.10">
    <property type="entry name" value="Calcium-transporting ATPase, cytoplasmic transduction domain A"/>
    <property type="match status" value="1"/>
</dbReference>
<comment type="subcellular location">
    <subcellularLocation>
        <location evidence="12">Cell membrane</location>
    </subcellularLocation>
    <subcellularLocation>
        <location evidence="1">Endomembrane system</location>
        <topology evidence="1">Multi-pass membrane protein</topology>
    </subcellularLocation>
</comment>
<dbReference type="GO" id="GO:0005507">
    <property type="term" value="F:copper ion binding"/>
    <property type="evidence" value="ECO:0007669"/>
    <property type="project" value="TreeGrafter"/>
</dbReference>
<dbReference type="SUPFAM" id="SSF81653">
    <property type="entry name" value="Calcium ATPase, transduction domain A"/>
    <property type="match status" value="1"/>
</dbReference>
<dbReference type="EMBL" id="FRDL01000004">
    <property type="protein sequence ID" value="SHN64955.1"/>
    <property type="molecule type" value="Genomic_DNA"/>
</dbReference>
<keyword evidence="7" id="KW-1278">Translocase</keyword>
<organism evidence="14 15">
    <name type="scientific">Oceanicella actignis</name>
    <dbReference type="NCBI Taxonomy" id="1189325"/>
    <lineage>
        <taxon>Bacteria</taxon>
        <taxon>Pseudomonadati</taxon>
        <taxon>Pseudomonadota</taxon>
        <taxon>Alphaproteobacteria</taxon>
        <taxon>Rhodobacterales</taxon>
        <taxon>Paracoccaceae</taxon>
        <taxon>Oceanicella</taxon>
    </lineage>
</organism>
<dbReference type="GO" id="GO:0043682">
    <property type="term" value="F:P-type divalent copper transporter activity"/>
    <property type="evidence" value="ECO:0007669"/>
    <property type="project" value="UniProtKB-EC"/>
</dbReference>
<dbReference type="PRINTS" id="PR00119">
    <property type="entry name" value="CATATPASE"/>
</dbReference>
<dbReference type="PROSITE" id="PS50846">
    <property type="entry name" value="HMA_2"/>
    <property type="match status" value="2"/>
</dbReference>